<sequence>MSAYEETPLEQEIRNYSENKNPYHEDCVNRHLWSEGFRRGAKMASKDFKGDEILISQKAWDVVTMFEENGMRDAAKMLRNNL</sequence>
<dbReference type="STRING" id="746697.Aeqsu_1544"/>
<organism evidence="1 2">
    <name type="scientific">Aequorivita sublithincola (strain DSM 14238 / LMG 21431 / ACAM 643 / 9-3)</name>
    <dbReference type="NCBI Taxonomy" id="746697"/>
    <lineage>
        <taxon>Bacteria</taxon>
        <taxon>Pseudomonadati</taxon>
        <taxon>Bacteroidota</taxon>
        <taxon>Flavobacteriia</taxon>
        <taxon>Flavobacteriales</taxon>
        <taxon>Flavobacteriaceae</taxon>
        <taxon>Aequorivita</taxon>
    </lineage>
</organism>
<evidence type="ECO:0000313" key="2">
    <source>
        <dbReference type="Proteomes" id="UP000006049"/>
    </source>
</evidence>
<reference evidence="1 2" key="1">
    <citation type="submission" date="2012-06" db="EMBL/GenBank/DDBJ databases">
        <title>The complete genome of Aequorivita sublithincola DSM 14238.</title>
        <authorList>
            <consortium name="US DOE Joint Genome Institute (JGI-PGF)"/>
            <person name="Lucas S."/>
            <person name="Copeland A."/>
            <person name="Lapidus A."/>
            <person name="Goodwin L."/>
            <person name="Pitluck S."/>
            <person name="Peters L."/>
            <person name="Munk A.C.C."/>
            <person name="Kyrpides N."/>
            <person name="Mavromatis K."/>
            <person name="Pagani I."/>
            <person name="Ivanova N."/>
            <person name="Ovchinnikova G."/>
            <person name="Zeytun A."/>
            <person name="Detter J.C."/>
            <person name="Han C."/>
            <person name="Land M."/>
            <person name="Hauser L."/>
            <person name="Markowitz V."/>
            <person name="Cheng J.-F."/>
            <person name="Hugenholtz P."/>
            <person name="Woyke T."/>
            <person name="Wu D."/>
            <person name="Tindall B."/>
            <person name="Faehnrich R."/>
            <person name="Brambilla E."/>
            <person name="Klenk H.-P."/>
            <person name="Eisen J.A."/>
        </authorList>
    </citation>
    <scope>NUCLEOTIDE SEQUENCE [LARGE SCALE GENOMIC DNA]</scope>
    <source>
        <strain evidence="2">DSM 14238 / LMG 21431 / ACAM 643 / 9-3</strain>
    </source>
</reference>
<evidence type="ECO:0000313" key="1">
    <source>
        <dbReference type="EMBL" id="AFL81029.1"/>
    </source>
</evidence>
<proteinExistence type="predicted"/>
<dbReference type="HOGENOM" id="CLU_2550763_0_0_10"/>
<accession>I3YVL1</accession>
<keyword evidence="2" id="KW-1185">Reference proteome</keyword>
<dbReference type="Proteomes" id="UP000006049">
    <property type="component" value="Chromosome"/>
</dbReference>
<dbReference type="KEGG" id="asl:Aeqsu_1544"/>
<dbReference type="AlphaFoldDB" id="I3YVL1"/>
<gene>
    <name evidence="1" type="ordered locus">Aeqsu_1544</name>
</gene>
<dbReference type="EMBL" id="CP003280">
    <property type="protein sequence ID" value="AFL81029.1"/>
    <property type="molecule type" value="Genomic_DNA"/>
</dbReference>
<dbReference type="RefSeq" id="WP_014782284.1">
    <property type="nucleotide sequence ID" value="NC_018013.1"/>
</dbReference>
<protein>
    <submittedName>
        <fullName evidence="1">Uncharacterized protein</fullName>
    </submittedName>
</protein>
<name>I3YVL1_AEQSU</name>